<dbReference type="AlphaFoldDB" id="A0AAE3H8W0"/>
<feature type="binding site" evidence="1">
    <location>
        <position position="128"/>
    </location>
    <ligand>
        <name>Mg(2+)</name>
        <dbReference type="ChEBI" id="CHEBI:18420"/>
    </ligand>
</feature>
<evidence type="ECO:0000256" key="1">
    <source>
        <dbReference type="PIRSR" id="PIRSR602848-1"/>
    </source>
</evidence>
<gene>
    <name evidence="2" type="ORF">PV02_00960</name>
</gene>
<accession>A0AAE3H8W0</accession>
<dbReference type="PANTHER" id="PTHR10741">
    <property type="entry name" value="TRANSLIN AND TRANSLIN ASSOCIATED PROTEIN X"/>
    <property type="match status" value="1"/>
</dbReference>
<name>A0AAE3H8W0_9EURY</name>
<evidence type="ECO:0000313" key="3">
    <source>
        <dbReference type="Proteomes" id="UP001206983"/>
    </source>
</evidence>
<dbReference type="CDD" id="cd14820">
    <property type="entry name" value="TRAX"/>
    <property type="match status" value="1"/>
</dbReference>
<dbReference type="GO" id="GO:0043565">
    <property type="term" value="F:sequence-specific DNA binding"/>
    <property type="evidence" value="ECO:0007669"/>
    <property type="project" value="InterPro"/>
</dbReference>
<feature type="binding site" evidence="1">
    <location>
        <position position="88"/>
    </location>
    <ligand>
        <name>Mg(2+)</name>
        <dbReference type="ChEBI" id="CHEBI:18420"/>
    </ligand>
</feature>
<dbReference type="EMBL" id="JTEO01000002">
    <property type="protein sequence ID" value="MCQ6961803.1"/>
    <property type="molecule type" value="Genomic_DNA"/>
</dbReference>
<proteinExistence type="predicted"/>
<dbReference type="GO" id="GO:0046872">
    <property type="term" value="F:metal ion binding"/>
    <property type="evidence" value="ECO:0007669"/>
    <property type="project" value="UniProtKB-KW"/>
</dbReference>
<dbReference type="InterPro" id="IPR002848">
    <property type="entry name" value="Translin_fam"/>
</dbReference>
<keyword evidence="1" id="KW-0460">Magnesium</keyword>
<keyword evidence="1" id="KW-0479">Metal-binding</keyword>
<dbReference type="InterPro" id="IPR036081">
    <property type="entry name" value="Translin_sf"/>
</dbReference>
<dbReference type="Proteomes" id="UP001206983">
    <property type="component" value="Unassembled WGS sequence"/>
</dbReference>
<organism evidence="2 3">
    <name type="scientific">Methanolobus chelungpuianus</name>
    <dbReference type="NCBI Taxonomy" id="502115"/>
    <lineage>
        <taxon>Archaea</taxon>
        <taxon>Methanobacteriati</taxon>
        <taxon>Methanobacteriota</taxon>
        <taxon>Stenosarchaea group</taxon>
        <taxon>Methanomicrobia</taxon>
        <taxon>Methanosarcinales</taxon>
        <taxon>Methanosarcinaceae</taxon>
        <taxon>Methanolobus</taxon>
    </lineage>
</organism>
<keyword evidence="3" id="KW-1185">Reference proteome</keyword>
<dbReference type="SUPFAM" id="SSF74784">
    <property type="entry name" value="Translin"/>
    <property type="match status" value="1"/>
</dbReference>
<sequence length="208" mass="23659">MIGKISDRIRDNFEKKDAAREKSLAVSRDVVRNCRTAMFSIHKGDFEKASGLLEDSANMLENISSLLREHPDIYHAGFVEHAQQEYAEGAVLLALVKNRGDETYIIGPDELGVSYAAYLNGLADVVGELRRHTLDLIRNNRPLEGEKYLEVMEDIYGCLMMFDFPDAMTRGLRHKTDTARSLIERTRGDLTTAIGQRRLEESIRELRQ</sequence>
<evidence type="ECO:0000313" key="2">
    <source>
        <dbReference type="EMBL" id="MCQ6961803.1"/>
    </source>
</evidence>
<protein>
    <submittedName>
        <fullName evidence="2">Haloacid dehalogenase</fullName>
    </submittedName>
</protein>
<dbReference type="Gene3D" id="1.20.58.2140">
    <property type="match status" value="1"/>
</dbReference>
<comment type="caution">
    <text evidence="2">The sequence shown here is derived from an EMBL/GenBank/DDBJ whole genome shotgun (WGS) entry which is preliminary data.</text>
</comment>
<reference evidence="2 3" key="1">
    <citation type="journal article" date="2011" name="Appl. Environ. Microbiol.">
        <title>Methanogenic archaea isolated from Taiwan's Chelungpu fault.</title>
        <authorList>
            <person name="Wu S.Y."/>
            <person name="Lai M.C."/>
        </authorList>
    </citation>
    <scope>NUCLEOTIDE SEQUENCE [LARGE SCALE GENOMIC DNA]</scope>
    <source>
        <strain evidence="2 3">St545Mb</strain>
    </source>
</reference>